<dbReference type="Proteomes" id="UP001169066">
    <property type="component" value="Unassembled WGS sequence"/>
</dbReference>
<dbReference type="InterPro" id="IPR001173">
    <property type="entry name" value="Glyco_trans_2-like"/>
</dbReference>
<keyword evidence="2" id="KW-0808">Transferase</keyword>
<sequence>MSQINILNNIISSEMEGAYDEQLYFRTEGNAYFSKEQKSFILEKRAAIRFDTYFNSFSIGKWYVNTGIDNLWFSITHKGHFLLKFYHYSSEKSVSVIAVHELRNGDSYQDETFQIDTNQQIKDGLIFFELIALENSSVKNMFYGTRTEPVRNVDLGIVITTYKREDAVSKTVDRLKHYLHDNKMQCSVSVIDNGKSLNFESQYNITVIQNENLGGSGGFARGLYHYKEQSNNVTHCLFMDDDASCELESIWRTYKVLEYSKEDQVAVIGSMMLLSKPGVQHEKGAKFDRYCRPVGLNVDLTKVENILDNEVEKSIDYGGWWFFAFPIKDVTYPYPFFVRGDDVDFCFRNGFQWITLNGIGSWQEDFFYKEAPLQVYLDNRSHLLHHIHFDRLSSSNFTILLIVLRFVMLFAFRYQYKSAWASLKAFNDVMKGPKFFEENLLMQNIFEEVRPWSQKEKMQPISVSTACKGYENYDIVIEKSLHKMKLSDLYYVFKNPDKNRLFYDAGISKISKFIFLNGHLLPSFLFKAPAIIEKTNAKVGMIFRRPKICMYHSATNEGVILTHSKKEFWKLMFQFSVLTMKFVFKRKRLIEEYRNAYPYMTSKEFWHKEFFRKDKV</sequence>
<dbReference type="EC" id="2.4.-.-" evidence="2"/>
<dbReference type="Pfam" id="PF00535">
    <property type="entry name" value="Glycos_transf_2"/>
    <property type="match status" value="1"/>
</dbReference>
<dbReference type="InterPro" id="IPR029044">
    <property type="entry name" value="Nucleotide-diphossugar_trans"/>
</dbReference>
<reference evidence="2" key="1">
    <citation type="submission" date="2023-01" db="EMBL/GenBank/DDBJ databases">
        <title>Sulfurovum sp. XTW-4 genome assembly.</title>
        <authorList>
            <person name="Wang J."/>
        </authorList>
    </citation>
    <scope>NUCLEOTIDE SEQUENCE</scope>
    <source>
        <strain evidence="2">XTW-4</strain>
    </source>
</reference>
<evidence type="ECO:0000259" key="1">
    <source>
        <dbReference type="Pfam" id="PF00535"/>
    </source>
</evidence>
<comment type="caution">
    <text evidence="2">The sequence shown here is derived from an EMBL/GenBank/DDBJ whole genome shotgun (WGS) entry which is preliminary data.</text>
</comment>
<feature type="domain" description="Glycosyltransferase 2-like" evidence="1">
    <location>
        <begin position="157"/>
        <end position="265"/>
    </location>
</feature>
<name>A0ABT7QRA2_9BACT</name>
<organism evidence="2 3">
    <name type="scientific">Sulfurovum xiamenensis</name>
    <dbReference type="NCBI Taxonomy" id="3019066"/>
    <lineage>
        <taxon>Bacteria</taxon>
        <taxon>Pseudomonadati</taxon>
        <taxon>Campylobacterota</taxon>
        <taxon>Epsilonproteobacteria</taxon>
        <taxon>Campylobacterales</taxon>
        <taxon>Sulfurovaceae</taxon>
        <taxon>Sulfurovum</taxon>
    </lineage>
</organism>
<dbReference type="Gene3D" id="3.90.550.60">
    <property type="match status" value="1"/>
</dbReference>
<protein>
    <submittedName>
        <fullName evidence="2">Glycosyltransferase</fullName>
        <ecNumber evidence="2">2.4.-.-</ecNumber>
    </submittedName>
</protein>
<keyword evidence="2" id="KW-0328">Glycosyltransferase</keyword>
<keyword evidence="3" id="KW-1185">Reference proteome</keyword>
<dbReference type="RefSeq" id="WP_289401202.1">
    <property type="nucleotide sequence ID" value="NZ_JAQIBC010000001.1"/>
</dbReference>
<evidence type="ECO:0000313" key="2">
    <source>
        <dbReference type="EMBL" id="MDM5263074.1"/>
    </source>
</evidence>
<gene>
    <name evidence="2" type="ORF">PF327_02580</name>
</gene>
<dbReference type="GO" id="GO:0016757">
    <property type="term" value="F:glycosyltransferase activity"/>
    <property type="evidence" value="ECO:0007669"/>
    <property type="project" value="UniProtKB-KW"/>
</dbReference>
<evidence type="ECO:0000313" key="3">
    <source>
        <dbReference type="Proteomes" id="UP001169066"/>
    </source>
</evidence>
<proteinExistence type="predicted"/>
<dbReference type="EMBL" id="JAQIBC010000001">
    <property type="protein sequence ID" value="MDM5263074.1"/>
    <property type="molecule type" value="Genomic_DNA"/>
</dbReference>
<accession>A0ABT7QRA2</accession>
<dbReference type="SUPFAM" id="SSF53448">
    <property type="entry name" value="Nucleotide-diphospho-sugar transferases"/>
    <property type="match status" value="1"/>
</dbReference>